<evidence type="ECO:0000256" key="7">
    <source>
        <dbReference type="ARBA" id="ARBA00023244"/>
    </source>
</evidence>
<comment type="subunit">
    <text evidence="5">Monomer.</text>
</comment>
<reference evidence="12 13" key="1">
    <citation type="submission" date="2018-06" db="EMBL/GenBank/DDBJ databases">
        <authorList>
            <consortium name="Pathogen Informatics"/>
            <person name="Doyle S."/>
        </authorList>
    </citation>
    <scope>NUCLEOTIDE SEQUENCE [LARGE SCALE GENOMIC DNA]</scope>
    <source>
        <strain evidence="12 13">NCTC12858</strain>
    </source>
</reference>
<dbReference type="RefSeq" id="WP_023939258.1">
    <property type="nucleotide sequence ID" value="NZ_JQJC01000010.1"/>
</dbReference>
<dbReference type="GO" id="GO:0004418">
    <property type="term" value="F:hydroxymethylbilane synthase activity"/>
    <property type="evidence" value="ECO:0007669"/>
    <property type="project" value="UniProtKB-UniRule"/>
</dbReference>
<protein>
    <recommendedName>
        <fullName evidence="9">Hydroxymethylbilane synthase</fullName>
        <ecNumber evidence="9">2.5.1.61</ecNumber>
    </recommendedName>
</protein>
<dbReference type="FunFam" id="3.40.190.10:FF:000005">
    <property type="entry name" value="Porphobilinogen deaminase"/>
    <property type="match status" value="1"/>
</dbReference>
<name>A0A2X4PFQ8_9PORP</name>
<evidence type="ECO:0000313" key="12">
    <source>
        <dbReference type="EMBL" id="SQH72746.1"/>
    </source>
</evidence>
<evidence type="ECO:0000259" key="11">
    <source>
        <dbReference type="Pfam" id="PF03900"/>
    </source>
</evidence>
<feature type="domain" description="Porphobilinogen deaminase N-terminal" evidence="10">
    <location>
        <begin position="5"/>
        <end position="209"/>
    </location>
</feature>
<comment type="function">
    <text evidence="2">Tetrapolymerization of the monopyrrole PBG into the hydroxymethylbilane pre-uroporphyrinogen in several discrete steps.</text>
</comment>
<dbReference type="InterPro" id="IPR022419">
    <property type="entry name" value="Porphobilin_deaminase_cofac_BS"/>
</dbReference>
<evidence type="ECO:0000256" key="9">
    <source>
        <dbReference type="NCBIfam" id="TIGR00212"/>
    </source>
</evidence>
<dbReference type="NCBIfam" id="TIGR00212">
    <property type="entry name" value="hemC"/>
    <property type="match status" value="1"/>
</dbReference>
<comment type="similarity">
    <text evidence="4">Belongs to the HMBS family.</text>
</comment>
<evidence type="ECO:0000313" key="13">
    <source>
        <dbReference type="Proteomes" id="UP000249300"/>
    </source>
</evidence>
<dbReference type="PIRSF" id="PIRSF001438">
    <property type="entry name" value="4pyrrol_synth_OHMeBilane_synth"/>
    <property type="match status" value="1"/>
</dbReference>
<dbReference type="AlphaFoldDB" id="A0A2X4PFQ8"/>
<dbReference type="InterPro" id="IPR022418">
    <property type="entry name" value="Porphobilinogen_deaminase_C"/>
</dbReference>
<dbReference type="PRINTS" id="PR00151">
    <property type="entry name" value="PORPHBDMNASE"/>
</dbReference>
<evidence type="ECO:0000256" key="5">
    <source>
        <dbReference type="ARBA" id="ARBA00011245"/>
    </source>
</evidence>
<organism evidence="12 13">
    <name type="scientific">Porphyromonas crevioricanis</name>
    <dbReference type="NCBI Taxonomy" id="393921"/>
    <lineage>
        <taxon>Bacteria</taxon>
        <taxon>Pseudomonadati</taxon>
        <taxon>Bacteroidota</taxon>
        <taxon>Bacteroidia</taxon>
        <taxon>Bacteroidales</taxon>
        <taxon>Porphyromonadaceae</taxon>
        <taxon>Porphyromonas</taxon>
    </lineage>
</organism>
<evidence type="ECO:0000256" key="6">
    <source>
        <dbReference type="ARBA" id="ARBA00022679"/>
    </source>
</evidence>
<keyword evidence="6 12" id="KW-0808">Transferase</keyword>
<dbReference type="PANTHER" id="PTHR11557">
    <property type="entry name" value="PORPHOBILINOGEN DEAMINASE"/>
    <property type="match status" value="1"/>
</dbReference>
<dbReference type="GO" id="GO:0005737">
    <property type="term" value="C:cytoplasm"/>
    <property type="evidence" value="ECO:0007669"/>
    <property type="project" value="UniProtKB-UniRule"/>
</dbReference>
<sequence length="299" mass="32766">MKEHLVIGTRGSRLALKQTEMVVKALSLAFPGLNCSVRVISTRGDRDLEMSLSGQLTKGLFTQEIEAELLDGRIDMAVHSLKDLPVECSQGICIGAYLKRAPVQEAWIGPAPLERMPAGSIIGTSSPRRIAQLQRAYPSLHTKPIRGNVETRIAKLRAGEFDGILMACAGMLRLGLEDQITERIPTSTIVPAPGQAAIAVHRRENDLETDLLLSAINHQDTEREVVTERTILSALGGGCAIPLGCYCHYSGQDKRYTVQAFHAGSNGAEAVYLEECFSEDDYEQSIRQIVRKLKREATL</sequence>
<dbReference type="SUPFAM" id="SSF54782">
    <property type="entry name" value="Porphobilinogen deaminase (hydroxymethylbilane synthase), C-terminal domain"/>
    <property type="match status" value="1"/>
</dbReference>
<feature type="domain" description="Porphobilinogen deaminase C-terminal" evidence="11">
    <location>
        <begin position="224"/>
        <end position="282"/>
    </location>
</feature>
<dbReference type="Gene3D" id="3.40.190.10">
    <property type="entry name" value="Periplasmic binding protein-like II"/>
    <property type="match status" value="2"/>
</dbReference>
<evidence type="ECO:0000256" key="8">
    <source>
        <dbReference type="ARBA" id="ARBA00048169"/>
    </source>
</evidence>
<dbReference type="InterPro" id="IPR000860">
    <property type="entry name" value="HemC"/>
</dbReference>
<gene>
    <name evidence="12" type="primary">hemC</name>
    <name evidence="12" type="ORF">NCTC12858_00575</name>
</gene>
<dbReference type="KEGG" id="pcre:NCTC12858_00575"/>
<dbReference type="InterPro" id="IPR036803">
    <property type="entry name" value="Porphobilinogen_deaminase_C_sf"/>
</dbReference>
<comment type="cofactor">
    <cofactor evidence="1">
        <name>dipyrromethane</name>
        <dbReference type="ChEBI" id="CHEBI:60342"/>
    </cofactor>
</comment>
<comment type="pathway">
    <text evidence="3">Porphyrin-containing compound metabolism; protoporphyrin-IX biosynthesis; coproporphyrinogen-III from 5-aminolevulinate: step 2/4.</text>
</comment>
<evidence type="ECO:0000256" key="2">
    <source>
        <dbReference type="ARBA" id="ARBA00002869"/>
    </source>
</evidence>
<evidence type="ECO:0000256" key="1">
    <source>
        <dbReference type="ARBA" id="ARBA00001916"/>
    </source>
</evidence>
<dbReference type="EMBL" id="LS483447">
    <property type="protein sequence ID" value="SQH72746.1"/>
    <property type="molecule type" value="Genomic_DNA"/>
</dbReference>
<dbReference type="Gene3D" id="3.30.160.40">
    <property type="entry name" value="Porphobilinogen deaminase, C-terminal domain"/>
    <property type="match status" value="1"/>
</dbReference>
<dbReference type="Pfam" id="PF03900">
    <property type="entry name" value="Porphobil_deamC"/>
    <property type="match status" value="1"/>
</dbReference>
<dbReference type="InterPro" id="IPR022417">
    <property type="entry name" value="Porphobilin_deaminase_N"/>
</dbReference>
<evidence type="ECO:0000256" key="3">
    <source>
        <dbReference type="ARBA" id="ARBA00004735"/>
    </source>
</evidence>
<dbReference type="SUPFAM" id="SSF53850">
    <property type="entry name" value="Periplasmic binding protein-like II"/>
    <property type="match status" value="1"/>
</dbReference>
<dbReference type="PANTHER" id="PTHR11557:SF0">
    <property type="entry name" value="PORPHOBILINOGEN DEAMINASE"/>
    <property type="match status" value="1"/>
</dbReference>
<proteinExistence type="inferred from homology"/>
<comment type="catalytic activity">
    <reaction evidence="8">
        <text>4 porphobilinogen + H2O = hydroxymethylbilane + 4 NH4(+)</text>
        <dbReference type="Rhea" id="RHEA:13185"/>
        <dbReference type="ChEBI" id="CHEBI:15377"/>
        <dbReference type="ChEBI" id="CHEBI:28938"/>
        <dbReference type="ChEBI" id="CHEBI:57845"/>
        <dbReference type="ChEBI" id="CHEBI:58126"/>
        <dbReference type="EC" id="2.5.1.61"/>
    </reaction>
</comment>
<evidence type="ECO:0000256" key="4">
    <source>
        <dbReference type="ARBA" id="ARBA00005638"/>
    </source>
</evidence>
<evidence type="ECO:0000259" key="10">
    <source>
        <dbReference type="Pfam" id="PF01379"/>
    </source>
</evidence>
<keyword evidence="13" id="KW-1185">Reference proteome</keyword>
<dbReference type="GO" id="GO:0006783">
    <property type="term" value="P:heme biosynthetic process"/>
    <property type="evidence" value="ECO:0007669"/>
    <property type="project" value="TreeGrafter"/>
</dbReference>
<keyword evidence="7" id="KW-0627">Porphyrin biosynthesis</keyword>
<dbReference type="Proteomes" id="UP000249300">
    <property type="component" value="Chromosome 1"/>
</dbReference>
<dbReference type="PROSITE" id="PS00533">
    <property type="entry name" value="PORPHOBILINOGEN_DEAM"/>
    <property type="match status" value="1"/>
</dbReference>
<dbReference type="EC" id="2.5.1.61" evidence="9"/>
<accession>A0A2X4PFQ8</accession>
<dbReference type="Pfam" id="PF01379">
    <property type="entry name" value="Porphobil_deam"/>
    <property type="match status" value="1"/>
</dbReference>